<comment type="caution">
    <text evidence="2">The sequence shown here is derived from an EMBL/GenBank/DDBJ whole genome shotgun (WGS) entry which is preliminary data.</text>
</comment>
<dbReference type="EMBL" id="JAEAOA010002022">
    <property type="protein sequence ID" value="KAK3575894.1"/>
    <property type="molecule type" value="Genomic_DNA"/>
</dbReference>
<feature type="non-terminal residue" evidence="2">
    <location>
        <position position="1"/>
    </location>
</feature>
<dbReference type="AlphaFoldDB" id="A0AAE0VEB5"/>
<evidence type="ECO:0000256" key="1">
    <source>
        <dbReference type="SAM" id="MobiDB-lite"/>
    </source>
</evidence>
<sequence length="58" mass="6747">KNEELKEHKRTSAERRHNHIPPRPSRIGQNRGRKIQRQQGAGVDGGKEKQLAERTRPK</sequence>
<reference evidence="2" key="2">
    <citation type="journal article" date="2021" name="Genome Biol. Evol.">
        <title>Developing a high-quality reference genome for a parasitic bivalve with doubly uniparental inheritance (Bivalvia: Unionida).</title>
        <authorList>
            <person name="Smith C.H."/>
        </authorList>
    </citation>
    <scope>NUCLEOTIDE SEQUENCE</scope>
    <source>
        <strain evidence="2">CHS0354</strain>
        <tissue evidence="2">Mantle</tissue>
    </source>
</reference>
<proteinExistence type="predicted"/>
<name>A0AAE0VEB5_9BIVA</name>
<dbReference type="Proteomes" id="UP001195483">
    <property type="component" value="Unassembled WGS sequence"/>
</dbReference>
<accession>A0AAE0VEB5</accession>
<reference evidence="2" key="1">
    <citation type="journal article" date="2021" name="Genome Biol. Evol.">
        <title>A High-Quality Reference Genome for a Parasitic Bivalve with Doubly Uniparental Inheritance (Bivalvia: Unionida).</title>
        <authorList>
            <person name="Smith C.H."/>
        </authorList>
    </citation>
    <scope>NUCLEOTIDE SEQUENCE</scope>
    <source>
        <strain evidence="2">CHS0354</strain>
    </source>
</reference>
<feature type="compositionally biased region" description="Basic and acidic residues" evidence="1">
    <location>
        <begin position="1"/>
        <end position="15"/>
    </location>
</feature>
<gene>
    <name evidence="2" type="ORF">CHS0354_034470</name>
</gene>
<evidence type="ECO:0000313" key="2">
    <source>
        <dbReference type="EMBL" id="KAK3575894.1"/>
    </source>
</evidence>
<evidence type="ECO:0000313" key="3">
    <source>
        <dbReference type="Proteomes" id="UP001195483"/>
    </source>
</evidence>
<feature type="region of interest" description="Disordered" evidence="1">
    <location>
        <begin position="1"/>
        <end position="58"/>
    </location>
</feature>
<keyword evidence="3" id="KW-1185">Reference proteome</keyword>
<organism evidence="2 3">
    <name type="scientific">Potamilus streckersoni</name>
    <dbReference type="NCBI Taxonomy" id="2493646"/>
    <lineage>
        <taxon>Eukaryota</taxon>
        <taxon>Metazoa</taxon>
        <taxon>Spiralia</taxon>
        <taxon>Lophotrochozoa</taxon>
        <taxon>Mollusca</taxon>
        <taxon>Bivalvia</taxon>
        <taxon>Autobranchia</taxon>
        <taxon>Heteroconchia</taxon>
        <taxon>Palaeoheterodonta</taxon>
        <taxon>Unionida</taxon>
        <taxon>Unionoidea</taxon>
        <taxon>Unionidae</taxon>
        <taxon>Ambleminae</taxon>
        <taxon>Lampsilini</taxon>
        <taxon>Potamilus</taxon>
    </lineage>
</organism>
<reference evidence="2" key="3">
    <citation type="submission" date="2023-05" db="EMBL/GenBank/DDBJ databases">
        <authorList>
            <person name="Smith C.H."/>
        </authorList>
    </citation>
    <scope>NUCLEOTIDE SEQUENCE</scope>
    <source>
        <strain evidence="2">CHS0354</strain>
        <tissue evidence="2">Mantle</tissue>
    </source>
</reference>
<feature type="compositionally biased region" description="Basic and acidic residues" evidence="1">
    <location>
        <begin position="45"/>
        <end position="58"/>
    </location>
</feature>
<protein>
    <submittedName>
        <fullName evidence="2">Uncharacterized protein</fullName>
    </submittedName>
</protein>